<dbReference type="Pfam" id="PF08541">
    <property type="entry name" value="ACP_syn_III_C"/>
    <property type="match status" value="1"/>
</dbReference>
<dbReference type="SUPFAM" id="SSF53901">
    <property type="entry name" value="Thiolase-like"/>
    <property type="match status" value="2"/>
</dbReference>
<dbReference type="Gene3D" id="3.40.47.10">
    <property type="match status" value="2"/>
</dbReference>
<protein>
    <submittedName>
        <fullName evidence="5">Ketoacyl-ACP synthase III</fullName>
    </submittedName>
</protein>
<keyword evidence="2" id="KW-0012">Acyltransferase</keyword>
<dbReference type="InterPro" id="IPR013751">
    <property type="entry name" value="ACP_syn_III_N"/>
</dbReference>
<organism evidence="5 6">
    <name type="scientific">Acanthopleuribacter pedis</name>
    <dbReference type="NCBI Taxonomy" id="442870"/>
    <lineage>
        <taxon>Bacteria</taxon>
        <taxon>Pseudomonadati</taxon>
        <taxon>Acidobacteriota</taxon>
        <taxon>Holophagae</taxon>
        <taxon>Acanthopleuribacterales</taxon>
        <taxon>Acanthopleuribacteraceae</taxon>
        <taxon>Acanthopleuribacter</taxon>
    </lineage>
</organism>
<dbReference type="InterPro" id="IPR013747">
    <property type="entry name" value="ACP_syn_III_C"/>
</dbReference>
<sequence length="328" mass="35839">MLYLHGAGHFHPENIIDNAFLESLDIGTDTQWTLDRVGIHQRRTVLPLDYIRHTRNHNPQAAEEAAVYTNARTGAHAARLALTRAGLTPDDVGLVVAGGCSPQYSTPAEASVIAAELGVDAPAFDLGTACSSFGTQLHFIRHMDAAALPDYILIVNPENNTRIVDYSDRRTAVLWGDATSAVIVSRTVPGPWRLCCSDFKSDPKGWNKVHIKRGSHFQQDGAAVQKFAITKSVSMVKGLRARCNHQGDDFFFIGHQGNLRLLGSVCKRAEIHADRHLFNVDRFGNGGAAGAPSVFSQNWERFQRGDRVMMVIVGAGLAWSGMSLQRVA</sequence>
<accession>A0A8J7Q1B9</accession>
<gene>
    <name evidence="5" type="ORF">J3U88_03015</name>
</gene>
<dbReference type="GO" id="GO:0004315">
    <property type="term" value="F:3-oxoacyl-[acyl-carrier-protein] synthase activity"/>
    <property type="evidence" value="ECO:0007669"/>
    <property type="project" value="InterPro"/>
</dbReference>
<feature type="domain" description="Beta-ketoacyl-[acyl-carrier-protein] synthase III N-terminal" evidence="4">
    <location>
        <begin position="124"/>
        <end position="202"/>
    </location>
</feature>
<evidence type="ECO:0000256" key="2">
    <source>
        <dbReference type="ARBA" id="ARBA00023315"/>
    </source>
</evidence>
<reference evidence="5" key="1">
    <citation type="submission" date="2021-03" db="EMBL/GenBank/DDBJ databases">
        <authorList>
            <person name="Wang G."/>
        </authorList>
    </citation>
    <scope>NUCLEOTIDE SEQUENCE</scope>
    <source>
        <strain evidence="5">KCTC 12899</strain>
    </source>
</reference>
<comment type="caution">
    <text evidence="5">The sequence shown here is derived from an EMBL/GenBank/DDBJ whole genome shotgun (WGS) entry which is preliminary data.</text>
</comment>
<evidence type="ECO:0000259" key="3">
    <source>
        <dbReference type="Pfam" id="PF08541"/>
    </source>
</evidence>
<dbReference type="GO" id="GO:0044550">
    <property type="term" value="P:secondary metabolite biosynthetic process"/>
    <property type="evidence" value="ECO:0007669"/>
    <property type="project" value="TreeGrafter"/>
</dbReference>
<dbReference type="AlphaFoldDB" id="A0A8J7Q1B9"/>
<keyword evidence="1" id="KW-0808">Transferase</keyword>
<name>A0A8J7Q1B9_9BACT</name>
<evidence type="ECO:0000259" key="4">
    <source>
        <dbReference type="Pfam" id="PF08545"/>
    </source>
</evidence>
<dbReference type="Pfam" id="PF08545">
    <property type="entry name" value="ACP_syn_III"/>
    <property type="match status" value="1"/>
</dbReference>
<dbReference type="EMBL" id="JAFREP010000002">
    <property type="protein sequence ID" value="MBO1317415.1"/>
    <property type="molecule type" value="Genomic_DNA"/>
</dbReference>
<proteinExistence type="predicted"/>
<dbReference type="PANTHER" id="PTHR34069:SF2">
    <property type="entry name" value="BETA-KETOACYL-[ACYL-CARRIER-PROTEIN] SYNTHASE III"/>
    <property type="match status" value="1"/>
</dbReference>
<dbReference type="InterPro" id="IPR016039">
    <property type="entry name" value="Thiolase-like"/>
</dbReference>
<keyword evidence="6" id="KW-1185">Reference proteome</keyword>
<evidence type="ECO:0000313" key="5">
    <source>
        <dbReference type="EMBL" id="MBO1317415.1"/>
    </source>
</evidence>
<evidence type="ECO:0000256" key="1">
    <source>
        <dbReference type="ARBA" id="ARBA00022679"/>
    </source>
</evidence>
<dbReference type="GO" id="GO:0006633">
    <property type="term" value="P:fatty acid biosynthetic process"/>
    <property type="evidence" value="ECO:0007669"/>
    <property type="project" value="InterPro"/>
</dbReference>
<dbReference type="Proteomes" id="UP000664417">
    <property type="component" value="Unassembled WGS sequence"/>
</dbReference>
<dbReference type="RefSeq" id="WP_207856651.1">
    <property type="nucleotide sequence ID" value="NZ_JAFREP010000002.1"/>
</dbReference>
<dbReference type="PANTHER" id="PTHR34069">
    <property type="entry name" value="3-OXOACYL-[ACYL-CARRIER-PROTEIN] SYNTHASE 3"/>
    <property type="match status" value="1"/>
</dbReference>
<dbReference type="CDD" id="cd00830">
    <property type="entry name" value="KAS_III"/>
    <property type="match status" value="1"/>
</dbReference>
<evidence type="ECO:0000313" key="6">
    <source>
        <dbReference type="Proteomes" id="UP000664417"/>
    </source>
</evidence>
<feature type="domain" description="Beta-ketoacyl-[acyl-carrier-protein] synthase III C-terminal" evidence="3">
    <location>
        <begin position="251"/>
        <end position="324"/>
    </location>
</feature>